<evidence type="ECO:0008006" key="3">
    <source>
        <dbReference type="Google" id="ProtNLM"/>
    </source>
</evidence>
<dbReference type="EMBL" id="LANJ01000004">
    <property type="protein sequence ID" value="KKC40879.1"/>
    <property type="molecule type" value="Genomic_DNA"/>
</dbReference>
<evidence type="ECO:0000313" key="1">
    <source>
        <dbReference type="EMBL" id="KKC40879.1"/>
    </source>
</evidence>
<accession>A0A0F5QLF7</accession>
<dbReference type="STRING" id="1293439.WH87_01525"/>
<comment type="caution">
    <text evidence="1">The sequence shown here is derived from an EMBL/GenBank/DDBJ whole genome shotgun (WGS) entry which is preliminary data.</text>
</comment>
<keyword evidence="2" id="KW-1185">Reference proteome</keyword>
<organism evidence="1 2">
    <name type="scientific">Devosia epidermidihirudinis</name>
    <dbReference type="NCBI Taxonomy" id="1293439"/>
    <lineage>
        <taxon>Bacteria</taxon>
        <taxon>Pseudomonadati</taxon>
        <taxon>Pseudomonadota</taxon>
        <taxon>Alphaproteobacteria</taxon>
        <taxon>Hyphomicrobiales</taxon>
        <taxon>Devosiaceae</taxon>
        <taxon>Devosia</taxon>
    </lineage>
</organism>
<evidence type="ECO:0000313" key="2">
    <source>
        <dbReference type="Proteomes" id="UP000033411"/>
    </source>
</evidence>
<proteinExistence type="predicted"/>
<dbReference type="Proteomes" id="UP000033411">
    <property type="component" value="Unassembled WGS sequence"/>
</dbReference>
<name>A0A0F5QLF7_9HYPH</name>
<protein>
    <recommendedName>
        <fullName evidence="3">Lysozyme inhibitor LprI N-terminal domain-containing protein</fullName>
    </recommendedName>
</protein>
<gene>
    <name evidence="1" type="ORF">WH87_01525</name>
</gene>
<dbReference type="PATRIC" id="fig|1293439.3.peg.2669"/>
<dbReference type="AlphaFoldDB" id="A0A0F5QLF7"/>
<reference evidence="1 2" key="1">
    <citation type="submission" date="2015-03" db="EMBL/GenBank/DDBJ databases">
        <authorList>
            <person name="Lepp D."/>
            <person name="Hassan Y.I."/>
            <person name="Li X.-Z."/>
            <person name="Zhou T."/>
        </authorList>
    </citation>
    <scope>NUCLEOTIDE SEQUENCE [LARGE SCALE GENOMIC DNA]</scope>
    <source>
        <strain evidence="1 2">E84</strain>
    </source>
</reference>
<sequence>MALMLFPAWLSLIGSSQADDLQGQRDCANLRIAVLQLVGDWSKELFLASRHMSRDGWLDANVANSAFKDVQLAVMYFDYAYEALPKTRKACRTLAMKFGTNVGGYIDRVRATGTRSAEGIARP</sequence>